<dbReference type="PANTHER" id="PTHR13847:SF287">
    <property type="entry name" value="FAD-DEPENDENT OXIDOREDUCTASE DOMAIN-CONTAINING PROTEIN 1"/>
    <property type="match status" value="1"/>
</dbReference>
<dbReference type="Gene3D" id="3.30.9.10">
    <property type="entry name" value="D-Amino Acid Oxidase, subunit A, domain 2"/>
    <property type="match status" value="1"/>
</dbReference>
<evidence type="ECO:0000259" key="4">
    <source>
        <dbReference type="Pfam" id="PF01266"/>
    </source>
</evidence>
<evidence type="ECO:0000313" key="5">
    <source>
        <dbReference type="EMBL" id="KAL3759928.1"/>
    </source>
</evidence>
<dbReference type="InterPro" id="IPR036188">
    <property type="entry name" value="FAD/NAD-bd_sf"/>
</dbReference>
<name>A0ABD3M868_9STRA</name>
<dbReference type="GO" id="GO:0016491">
    <property type="term" value="F:oxidoreductase activity"/>
    <property type="evidence" value="ECO:0007669"/>
    <property type="project" value="UniProtKB-KW"/>
</dbReference>
<keyword evidence="6" id="KW-1185">Reference proteome</keyword>
<keyword evidence="1" id="KW-0560">Oxidoreductase</keyword>
<dbReference type="Pfam" id="PF01266">
    <property type="entry name" value="DAO"/>
    <property type="match status" value="1"/>
</dbReference>
<gene>
    <name evidence="5" type="ORF">ACHAWU_007672</name>
</gene>
<dbReference type="EMBL" id="JALLBG020000196">
    <property type="protein sequence ID" value="KAL3759928.1"/>
    <property type="molecule type" value="Genomic_DNA"/>
</dbReference>
<dbReference type="AlphaFoldDB" id="A0ABD3M868"/>
<evidence type="ECO:0000256" key="3">
    <source>
        <dbReference type="ARBA" id="ARBA00046185"/>
    </source>
</evidence>
<dbReference type="Proteomes" id="UP001530293">
    <property type="component" value="Unassembled WGS sequence"/>
</dbReference>
<comment type="caution">
    <text evidence="5">The sequence shown here is derived from an EMBL/GenBank/DDBJ whole genome shotgun (WGS) entry which is preliminary data.</text>
</comment>
<protein>
    <recommendedName>
        <fullName evidence="2">FAD-dependent oxidoreductase domain-containing protein 1</fullName>
    </recommendedName>
</protein>
<proteinExistence type="predicted"/>
<dbReference type="InterPro" id="IPR006076">
    <property type="entry name" value="FAD-dep_OxRdtase"/>
</dbReference>
<sequence>MQPSMAPGQRLVPHRLSDLLRLQHSPLTPSSRLRRQRRMCNIPTTCCLSTSVGSSSKSSTNSRVVDTLIIGGGPIGLSTAFHLASRYRNNDGSNITIVERDPTYGRSSATLSAGGIRQQFSLKENVAMSLYGRDFLRQAHNLLRVDDNDNDDDDEVDVQFQEHGYLFLSSSMAGKDQLLANNQVQRSVGCTDIHLLEPIELQHKFPWLNTSDILLGSFGTRGEGWFDPWALILGLKRKCQSMGVKFVKGYPVASERDKQSKRVVSVDVLEEKESVVRYHVNHVVNTSGAYCNDVMQILAGGGNRLLHPIPVEPRKRCIFFIHCNTQQQEYVVPQVAPLTICPITGVYFRSEGLIRGVPTGNFLCGVSPSRDVDRAIDDMGELEYVDHELWDDIIWPALAHRVPAFGEVKVKSSWAGLYEYNTIDQNAIIGFHPEMDNVVLANGFSGHGLQQSPAAGRAVAELLSCDGQFETLDLRVFSFDRLIEKRPLFEAGIV</sequence>
<feature type="domain" description="FAD dependent oxidoreductase" evidence="4">
    <location>
        <begin position="66"/>
        <end position="462"/>
    </location>
</feature>
<evidence type="ECO:0000256" key="2">
    <source>
        <dbReference type="ARBA" id="ARBA00039785"/>
    </source>
</evidence>
<reference evidence="5 6" key="1">
    <citation type="submission" date="2024-10" db="EMBL/GenBank/DDBJ databases">
        <title>Updated reference genomes for cyclostephanoid diatoms.</title>
        <authorList>
            <person name="Roberts W.R."/>
            <person name="Alverson A.J."/>
        </authorList>
    </citation>
    <scope>NUCLEOTIDE SEQUENCE [LARGE SCALE GENOMIC DNA]</scope>
    <source>
        <strain evidence="5 6">AJA232-27</strain>
    </source>
</reference>
<dbReference type="PANTHER" id="PTHR13847">
    <property type="entry name" value="SARCOSINE DEHYDROGENASE-RELATED"/>
    <property type="match status" value="1"/>
</dbReference>
<comment type="function">
    <text evidence="3">Required for the assembly of the mitochondrial membrane respiratory chain NADH dehydrogenase (Complex I). Involved in mid-late stages of complex I assembly.</text>
</comment>
<evidence type="ECO:0000313" key="6">
    <source>
        <dbReference type="Proteomes" id="UP001530293"/>
    </source>
</evidence>
<dbReference type="SUPFAM" id="SSF51905">
    <property type="entry name" value="FAD/NAD(P)-binding domain"/>
    <property type="match status" value="1"/>
</dbReference>
<organism evidence="5 6">
    <name type="scientific">Discostella pseudostelligera</name>
    <dbReference type="NCBI Taxonomy" id="259834"/>
    <lineage>
        <taxon>Eukaryota</taxon>
        <taxon>Sar</taxon>
        <taxon>Stramenopiles</taxon>
        <taxon>Ochrophyta</taxon>
        <taxon>Bacillariophyta</taxon>
        <taxon>Coscinodiscophyceae</taxon>
        <taxon>Thalassiosirophycidae</taxon>
        <taxon>Stephanodiscales</taxon>
        <taxon>Stephanodiscaceae</taxon>
        <taxon>Discostella</taxon>
    </lineage>
</organism>
<dbReference type="Gene3D" id="3.50.50.60">
    <property type="entry name" value="FAD/NAD(P)-binding domain"/>
    <property type="match status" value="1"/>
</dbReference>
<accession>A0ABD3M868</accession>
<evidence type="ECO:0000256" key="1">
    <source>
        <dbReference type="ARBA" id="ARBA00023002"/>
    </source>
</evidence>